<sequence>MNRFIFLLGITLFFFSCSSIKQHKKDFYFSDISYNKDNILQSEFSYDSYSGILENRRPEKVIIKLNSNEKQEIYNLFKKLNMQSISGCKTYEDSITIKTTFIMGNEKNNSKCSTNKNEIDKLSQLYIKIKNILQTKKEYKDAFPRFYE</sequence>
<dbReference type="EMBL" id="QNUF01000008">
    <property type="protein sequence ID" value="REC75898.1"/>
    <property type="molecule type" value="Genomic_DNA"/>
</dbReference>
<protein>
    <recommendedName>
        <fullName evidence="3">Lipoprotein</fullName>
    </recommendedName>
</protein>
<comment type="caution">
    <text evidence="1">The sequence shown here is derived from an EMBL/GenBank/DDBJ whole genome shotgun (WGS) entry which is preliminary data.</text>
</comment>
<accession>A0ABX9IL70</accession>
<keyword evidence="2" id="KW-1185">Reference proteome</keyword>
<name>A0ABX9IL70_9FLAO</name>
<dbReference type="PROSITE" id="PS51257">
    <property type="entry name" value="PROKAR_LIPOPROTEIN"/>
    <property type="match status" value="1"/>
</dbReference>
<evidence type="ECO:0000313" key="1">
    <source>
        <dbReference type="EMBL" id="REC75898.1"/>
    </source>
</evidence>
<evidence type="ECO:0000313" key="2">
    <source>
        <dbReference type="Proteomes" id="UP000256491"/>
    </source>
</evidence>
<dbReference type="RefSeq" id="WP_115918099.1">
    <property type="nucleotide sequence ID" value="NZ_BJYH01000010.1"/>
</dbReference>
<evidence type="ECO:0008006" key="3">
    <source>
        <dbReference type="Google" id="ProtNLM"/>
    </source>
</evidence>
<proteinExistence type="predicted"/>
<gene>
    <name evidence="1" type="ORF">DRF57_09015</name>
</gene>
<reference evidence="1 2" key="1">
    <citation type="journal article" date="2010" name="Syst. Appl. Microbiol.">
        <title>Four new species of Chryseobacterium from the rhizosphere of coastal sand dune plants, Chryseobacterium elymi sp. nov., Chryseobacterium hagamense sp. nov., Chryseobacterium lathyri sp. nov. and Chryseobacterium rhizosphaerae sp. nov.</title>
        <authorList>
            <person name="Cho S.H."/>
            <person name="Lee K.S."/>
            <person name="Shin D.S."/>
            <person name="Han J.H."/>
            <person name="Park K.S."/>
            <person name="Lee C.H."/>
            <person name="Park K.H."/>
            <person name="Kim S.B."/>
        </authorList>
    </citation>
    <scope>NUCLEOTIDE SEQUENCE [LARGE SCALE GENOMIC DNA]</scope>
    <source>
        <strain evidence="1 2">KCTC 22548</strain>
    </source>
</reference>
<organism evidence="1 2">
    <name type="scientific">Chryseobacterium rhizosphaerae</name>
    <dbReference type="NCBI Taxonomy" id="395937"/>
    <lineage>
        <taxon>Bacteria</taxon>
        <taxon>Pseudomonadati</taxon>
        <taxon>Bacteroidota</taxon>
        <taxon>Flavobacteriia</taxon>
        <taxon>Flavobacteriales</taxon>
        <taxon>Weeksellaceae</taxon>
        <taxon>Chryseobacterium group</taxon>
        <taxon>Chryseobacterium</taxon>
    </lineage>
</organism>
<dbReference type="Proteomes" id="UP000256491">
    <property type="component" value="Unassembled WGS sequence"/>
</dbReference>